<evidence type="ECO:0000313" key="2">
    <source>
        <dbReference type="EMBL" id="MBM6663026.1"/>
    </source>
</evidence>
<reference evidence="2 3" key="1">
    <citation type="journal article" date="2021" name="Sci. Rep.">
        <title>The distribution of antibiotic resistance genes in chicken gut microbiota commensals.</title>
        <authorList>
            <person name="Juricova H."/>
            <person name="Matiasovicova J."/>
            <person name="Kubasova T."/>
            <person name="Cejkova D."/>
            <person name="Rychlik I."/>
        </authorList>
    </citation>
    <scope>NUCLEOTIDE SEQUENCE [LARGE SCALE GENOMIC DNA]</scope>
    <source>
        <strain evidence="2 3">An819</strain>
    </source>
</reference>
<dbReference type="Proteomes" id="UP000764045">
    <property type="component" value="Unassembled WGS sequence"/>
</dbReference>
<dbReference type="AlphaFoldDB" id="A0A939B616"/>
<name>A0A939B616_9BACT</name>
<keyword evidence="3" id="KW-1185">Reference proteome</keyword>
<feature type="signal peptide" evidence="1">
    <location>
        <begin position="1"/>
        <end position="19"/>
    </location>
</feature>
<keyword evidence="1" id="KW-0732">Signal</keyword>
<organism evidence="2 3">
    <name type="scientific">Marseilla massiliensis</name>
    <dbReference type="NCBI Taxonomy" id="1841864"/>
    <lineage>
        <taxon>Bacteria</taxon>
        <taxon>Pseudomonadati</taxon>
        <taxon>Bacteroidota</taxon>
        <taxon>Bacteroidia</taxon>
        <taxon>Bacteroidales</taxon>
        <taxon>Prevotellaceae</taxon>
        <taxon>Marseilla</taxon>
    </lineage>
</organism>
<sequence>MRRLMFLLFAISISARSLADIKEVELSSDNDNHYESPNHRSVAPTVNYDENNVWIKSKDLLPNVDIVIKDSANKVIYHGAMPLSPSASVIPLPDDNEKYSIELSYGKNSFSGFFE</sequence>
<evidence type="ECO:0000256" key="1">
    <source>
        <dbReference type="SAM" id="SignalP"/>
    </source>
</evidence>
<dbReference type="EMBL" id="JACJJL010000040">
    <property type="protein sequence ID" value="MBM6663026.1"/>
    <property type="molecule type" value="Genomic_DNA"/>
</dbReference>
<dbReference type="RefSeq" id="WP_205112001.1">
    <property type="nucleotide sequence ID" value="NZ_JACJJL010000040.1"/>
</dbReference>
<evidence type="ECO:0000313" key="3">
    <source>
        <dbReference type="Proteomes" id="UP000764045"/>
    </source>
</evidence>
<comment type="caution">
    <text evidence="2">The sequence shown here is derived from an EMBL/GenBank/DDBJ whole genome shotgun (WGS) entry which is preliminary data.</text>
</comment>
<feature type="chain" id="PRO_5037827818" evidence="1">
    <location>
        <begin position="20"/>
        <end position="115"/>
    </location>
</feature>
<proteinExistence type="predicted"/>
<gene>
    <name evidence="2" type="ORF">H6B30_14960</name>
</gene>
<accession>A0A939B616</accession>
<dbReference type="Gene3D" id="2.60.40.3080">
    <property type="match status" value="1"/>
</dbReference>
<protein>
    <submittedName>
        <fullName evidence="2">DUF3244 domain-containing protein</fullName>
    </submittedName>
</protein>